<feature type="compositionally biased region" description="Polar residues" evidence="1">
    <location>
        <begin position="24"/>
        <end position="34"/>
    </location>
</feature>
<dbReference type="Gene3D" id="3.30.160.60">
    <property type="entry name" value="Classic Zinc Finger"/>
    <property type="match status" value="1"/>
</dbReference>
<organism evidence="3 4">
    <name type="scientific">Trypanosoma vivax (strain Y486)</name>
    <dbReference type="NCBI Taxonomy" id="1055687"/>
    <lineage>
        <taxon>Eukaryota</taxon>
        <taxon>Discoba</taxon>
        <taxon>Euglenozoa</taxon>
        <taxon>Kinetoplastea</taxon>
        <taxon>Metakinetoplastina</taxon>
        <taxon>Trypanosomatida</taxon>
        <taxon>Trypanosomatidae</taxon>
        <taxon>Trypanosoma</taxon>
        <taxon>Duttonella</taxon>
    </lineage>
</organism>
<feature type="region of interest" description="Disordered" evidence="1">
    <location>
        <begin position="123"/>
        <end position="180"/>
    </location>
</feature>
<dbReference type="AlphaFoldDB" id="F9WQW2"/>
<evidence type="ECO:0000256" key="1">
    <source>
        <dbReference type="SAM" id="MobiDB-lite"/>
    </source>
</evidence>
<feature type="region of interest" description="Disordered" evidence="1">
    <location>
        <begin position="1"/>
        <end position="46"/>
    </location>
</feature>
<proteinExistence type="predicted"/>
<dbReference type="InterPro" id="IPR013087">
    <property type="entry name" value="Znf_C2H2_type"/>
</dbReference>
<gene>
    <name evidence="3" type="ORF">TvY486_0026970</name>
</gene>
<evidence type="ECO:0000313" key="3">
    <source>
        <dbReference type="EMBL" id="CCD19944.1"/>
    </source>
</evidence>
<dbReference type="Proteomes" id="UP000009027">
    <property type="component" value="Unassembled WGS sequence"/>
</dbReference>
<protein>
    <recommendedName>
        <fullName evidence="2">C2H2-type domain-containing protein</fullName>
    </recommendedName>
</protein>
<evidence type="ECO:0000259" key="2">
    <source>
        <dbReference type="PROSITE" id="PS00028"/>
    </source>
</evidence>
<keyword evidence="4" id="KW-1185">Reference proteome</keyword>
<accession>F9WQW2</accession>
<evidence type="ECO:0000313" key="4">
    <source>
        <dbReference type="Proteomes" id="UP000009027"/>
    </source>
</evidence>
<sequence length="425" mass="47815">MATRSSAPGARRSIQRTRGCGSTCYRSTRRSQLSRGGEEAQDDLVSDGEAKQEEQCEKEFVCQQCHRVLKSKTWLTRHKCEPTSIINSEDSNVEEQSVTAACPICSKEYHYRWLLRHMLTKHPGHDESLRPQPRAKPKRKEMRSEAQAQSEGSVSLGSPGGGDGDAERPRKRPRVGRYTEEEEGRDYVFSRCVSAYKKWCSLVWHARAHHKNATTAKRKMKDGTVAATPLLQRSLQCPYCPMKCALKQYLTMHLQAKHGQPRREARHNSLKVECRESAAHLLECPSLRELRKKHGLETLKDGELFFSAQLASFLKELFKLESPSAPTPDESELRPARAVKRHRSPTELDTTYPPSAVAKRIGVCTARGMRKRVREADSPSKAICFSVLLDEARMGSGLRSASPAGLQSRGSSRESMRSTSRLKAQ</sequence>
<dbReference type="PROSITE" id="PS00028">
    <property type="entry name" value="ZINC_FINGER_C2H2_1"/>
    <property type="match status" value="1"/>
</dbReference>
<dbReference type="VEuPathDB" id="TriTrypDB:TvY486_0026970"/>
<feature type="domain" description="C2H2-type" evidence="2">
    <location>
        <begin position="237"/>
        <end position="258"/>
    </location>
</feature>
<feature type="region of interest" description="Disordered" evidence="1">
    <location>
        <begin position="323"/>
        <end position="352"/>
    </location>
</feature>
<name>F9WQW2_TRYVY</name>
<feature type="region of interest" description="Disordered" evidence="1">
    <location>
        <begin position="396"/>
        <end position="425"/>
    </location>
</feature>
<reference evidence="3 4" key="1">
    <citation type="journal article" date="2012" name="Proc. Natl. Acad. Sci. U.S.A.">
        <title>Antigenic diversity is generated by distinct evolutionary mechanisms in African trypanosome species.</title>
        <authorList>
            <person name="Jackson A.P."/>
            <person name="Berry A."/>
            <person name="Aslett M."/>
            <person name="Allison H.C."/>
            <person name="Burton P."/>
            <person name="Vavrova-Anderson J."/>
            <person name="Brown R."/>
            <person name="Browne H."/>
            <person name="Corton N."/>
            <person name="Hauser H."/>
            <person name="Gamble J."/>
            <person name="Gilderthorp R."/>
            <person name="Marcello L."/>
            <person name="McQuillan J."/>
            <person name="Otto T.D."/>
            <person name="Quail M.A."/>
            <person name="Sanders M.J."/>
            <person name="van Tonder A."/>
            <person name="Ginger M.L."/>
            <person name="Field M.C."/>
            <person name="Barry J.D."/>
            <person name="Hertz-Fowler C."/>
            <person name="Berriman M."/>
        </authorList>
    </citation>
    <scope>NUCLEOTIDE SEQUENCE</scope>
    <source>
        <strain evidence="3 4">Y486</strain>
    </source>
</reference>
<dbReference type="EMBL" id="CAEX01004520">
    <property type="protein sequence ID" value="CCD19944.1"/>
    <property type="molecule type" value="Genomic_DNA"/>
</dbReference>
<dbReference type="SMART" id="SM00355">
    <property type="entry name" value="ZnF_C2H2"/>
    <property type="match status" value="3"/>
</dbReference>
<feature type="compositionally biased region" description="Polar residues" evidence="1">
    <location>
        <begin position="146"/>
        <end position="156"/>
    </location>
</feature>